<keyword evidence="1" id="KW-0805">Transcription regulation</keyword>
<keyword evidence="3" id="KW-0804">Transcription</keyword>
<protein>
    <submittedName>
        <fullName evidence="5">Helix-turn-helix domain-containing protein</fullName>
    </submittedName>
</protein>
<evidence type="ECO:0000256" key="3">
    <source>
        <dbReference type="ARBA" id="ARBA00023163"/>
    </source>
</evidence>
<dbReference type="InterPro" id="IPR050204">
    <property type="entry name" value="AraC_XylS_family_regulators"/>
</dbReference>
<feature type="domain" description="HTH araC/xylS-type" evidence="4">
    <location>
        <begin position="205"/>
        <end position="303"/>
    </location>
</feature>
<dbReference type="InterPro" id="IPR018060">
    <property type="entry name" value="HTH_AraC"/>
</dbReference>
<dbReference type="EMBL" id="CP093327">
    <property type="protein sequence ID" value="UNK47761.1"/>
    <property type="molecule type" value="Genomic_DNA"/>
</dbReference>
<sequence length="307" mass="33845">MPTITAASIEEWRTVIADAFNPLDVESAHESFLGKLRVMRLGASASVNHVSHTQSTTIRTRRGISLSDDNSLFLSVCRADPFTVKQAERTVQLDRGSACFTASFLPYDLVCYGRLEQIVLKIPRAALPVPQAEQLQVLTRPFNAAHAEMGMLRSFVEGLIESDGSVGESPSEILQQTILDLSALAIQSAVGRAAPAHMERTSLYQAMSAFIRTNAHEHHLTPLTLAERFHVSRRLVFQVFEENGSSPAAAIRSERVRRAAFLLSSSNISISKIARQSGFSDLSTFARVFQREHDALPSDWRNARLAA</sequence>
<evidence type="ECO:0000256" key="2">
    <source>
        <dbReference type="ARBA" id="ARBA00023125"/>
    </source>
</evidence>
<evidence type="ECO:0000259" key="4">
    <source>
        <dbReference type="PROSITE" id="PS01124"/>
    </source>
</evidence>
<dbReference type="RefSeq" id="WP_241915460.1">
    <property type="nucleotide sequence ID" value="NZ_CP093327.1"/>
</dbReference>
<dbReference type="Gene3D" id="1.10.10.60">
    <property type="entry name" value="Homeodomain-like"/>
    <property type="match status" value="1"/>
</dbReference>
<dbReference type="Proteomes" id="UP000829069">
    <property type="component" value="Plasmid p1"/>
</dbReference>
<dbReference type="PROSITE" id="PS00041">
    <property type="entry name" value="HTH_ARAC_FAMILY_1"/>
    <property type="match status" value="1"/>
</dbReference>
<evidence type="ECO:0000313" key="6">
    <source>
        <dbReference type="Proteomes" id="UP000829069"/>
    </source>
</evidence>
<keyword evidence="2" id="KW-0238">DNA-binding</keyword>
<dbReference type="Pfam" id="PF12833">
    <property type="entry name" value="HTH_18"/>
    <property type="match status" value="1"/>
</dbReference>
<organism evidence="5 6">
    <name type="scientific">Arthrobacter sulfonylureivorans</name>
    <dbReference type="NCBI Taxonomy" id="2486855"/>
    <lineage>
        <taxon>Bacteria</taxon>
        <taxon>Bacillati</taxon>
        <taxon>Actinomycetota</taxon>
        <taxon>Actinomycetes</taxon>
        <taxon>Micrococcales</taxon>
        <taxon>Micrococcaceae</taxon>
        <taxon>Arthrobacter</taxon>
    </lineage>
</organism>
<dbReference type="PROSITE" id="PS01124">
    <property type="entry name" value="HTH_ARAC_FAMILY_2"/>
    <property type="match status" value="1"/>
</dbReference>
<name>A0ABY3WHB8_9MICC</name>
<keyword evidence="6" id="KW-1185">Reference proteome</keyword>
<evidence type="ECO:0000313" key="5">
    <source>
        <dbReference type="EMBL" id="UNK47761.1"/>
    </source>
</evidence>
<dbReference type="PANTHER" id="PTHR46796:SF6">
    <property type="entry name" value="ARAC SUBFAMILY"/>
    <property type="match status" value="1"/>
</dbReference>
<dbReference type="PANTHER" id="PTHR46796">
    <property type="entry name" value="HTH-TYPE TRANSCRIPTIONAL ACTIVATOR RHAS-RELATED"/>
    <property type="match status" value="1"/>
</dbReference>
<dbReference type="InterPro" id="IPR009057">
    <property type="entry name" value="Homeodomain-like_sf"/>
</dbReference>
<dbReference type="SMART" id="SM00342">
    <property type="entry name" value="HTH_ARAC"/>
    <property type="match status" value="1"/>
</dbReference>
<gene>
    <name evidence="5" type="ORF">MNQ99_18735</name>
</gene>
<keyword evidence="5" id="KW-0614">Plasmid</keyword>
<dbReference type="Pfam" id="PF14525">
    <property type="entry name" value="AraC_binding_2"/>
    <property type="match status" value="1"/>
</dbReference>
<dbReference type="SUPFAM" id="SSF46689">
    <property type="entry name" value="Homeodomain-like"/>
    <property type="match status" value="1"/>
</dbReference>
<accession>A0ABY3WHB8</accession>
<geneLocation type="plasmid" evidence="5 6">
    <name>p1</name>
</geneLocation>
<dbReference type="InterPro" id="IPR035418">
    <property type="entry name" value="AraC-bd_2"/>
</dbReference>
<evidence type="ECO:0000256" key="1">
    <source>
        <dbReference type="ARBA" id="ARBA00023015"/>
    </source>
</evidence>
<dbReference type="InterPro" id="IPR018062">
    <property type="entry name" value="HTH_AraC-typ_CS"/>
</dbReference>
<proteinExistence type="predicted"/>
<reference evidence="5 6" key="1">
    <citation type="submission" date="2022-03" db="EMBL/GenBank/DDBJ databases">
        <title>Isotopic signatures of nitrous oxide derived from detoxification processes.</title>
        <authorList>
            <person name="Behrendt U."/>
            <person name="Buchen C."/>
            <person name="Well R."/>
            <person name="Ulrich A."/>
            <person name="Rohe L."/>
            <person name="Kolb S."/>
            <person name="Schloter M."/>
            <person name="Horn M.A."/>
            <person name="Augustin J."/>
        </authorList>
    </citation>
    <scope>NUCLEOTIDE SEQUENCE [LARGE SCALE GENOMIC DNA]</scope>
    <source>
        <strain evidence="5 6">S4-C24</strain>
        <plasmid evidence="5 6">p1</plasmid>
    </source>
</reference>